<feature type="transmembrane region" description="Helical" evidence="6">
    <location>
        <begin position="110"/>
        <end position="127"/>
    </location>
</feature>
<keyword evidence="4 6" id="KW-0472">Membrane</keyword>
<keyword evidence="3 6" id="KW-1133">Transmembrane helix</keyword>
<evidence type="ECO:0000313" key="9">
    <source>
        <dbReference type="Proteomes" id="UP000250369"/>
    </source>
</evidence>
<dbReference type="Pfam" id="PF04932">
    <property type="entry name" value="Wzy_C"/>
    <property type="match status" value="1"/>
</dbReference>
<evidence type="ECO:0000256" key="2">
    <source>
        <dbReference type="ARBA" id="ARBA00022692"/>
    </source>
</evidence>
<evidence type="ECO:0000256" key="1">
    <source>
        <dbReference type="ARBA" id="ARBA00004141"/>
    </source>
</evidence>
<dbReference type="PANTHER" id="PTHR37422:SF13">
    <property type="entry name" value="LIPOPOLYSACCHARIDE BIOSYNTHESIS PROTEIN PA4999-RELATED"/>
    <property type="match status" value="1"/>
</dbReference>
<comment type="caution">
    <text evidence="8">The sequence shown here is derived from an EMBL/GenBank/DDBJ whole genome shotgun (WGS) entry which is preliminary data.</text>
</comment>
<evidence type="ECO:0000256" key="4">
    <source>
        <dbReference type="ARBA" id="ARBA00023136"/>
    </source>
</evidence>
<dbReference type="InterPro" id="IPR007016">
    <property type="entry name" value="O-antigen_ligase-rel_domated"/>
</dbReference>
<evidence type="ECO:0000256" key="6">
    <source>
        <dbReference type="SAM" id="Phobius"/>
    </source>
</evidence>
<dbReference type="AlphaFoldDB" id="A0A329MRE0"/>
<feature type="transmembrane region" description="Helical" evidence="6">
    <location>
        <begin position="273"/>
        <end position="295"/>
    </location>
</feature>
<feature type="domain" description="O-antigen ligase-related" evidence="7">
    <location>
        <begin position="234"/>
        <end position="382"/>
    </location>
</feature>
<evidence type="ECO:0000313" key="8">
    <source>
        <dbReference type="EMBL" id="RAV22122.1"/>
    </source>
</evidence>
<gene>
    <name evidence="8" type="ORF">DQG23_08800</name>
</gene>
<feature type="transmembrane region" description="Helical" evidence="6">
    <location>
        <begin position="227"/>
        <end position="244"/>
    </location>
</feature>
<evidence type="ECO:0000256" key="3">
    <source>
        <dbReference type="ARBA" id="ARBA00022989"/>
    </source>
</evidence>
<protein>
    <recommendedName>
        <fullName evidence="7">O-antigen ligase-related domain-containing protein</fullName>
    </recommendedName>
</protein>
<feature type="transmembrane region" description="Helical" evidence="6">
    <location>
        <begin position="48"/>
        <end position="69"/>
    </location>
</feature>
<keyword evidence="2 6" id="KW-0812">Transmembrane</keyword>
<proteinExistence type="predicted"/>
<organism evidence="8 9">
    <name type="scientific">Paenibacillus contaminans</name>
    <dbReference type="NCBI Taxonomy" id="450362"/>
    <lineage>
        <taxon>Bacteria</taxon>
        <taxon>Bacillati</taxon>
        <taxon>Bacillota</taxon>
        <taxon>Bacilli</taxon>
        <taxon>Bacillales</taxon>
        <taxon>Paenibacillaceae</taxon>
        <taxon>Paenibacillus</taxon>
    </lineage>
</organism>
<dbReference type="GO" id="GO:0016020">
    <property type="term" value="C:membrane"/>
    <property type="evidence" value="ECO:0007669"/>
    <property type="project" value="UniProtKB-SubCell"/>
</dbReference>
<dbReference type="InterPro" id="IPR051533">
    <property type="entry name" value="WaaL-like"/>
</dbReference>
<reference evidence="8 9" key="1">
    <citation type="journal article" date="2009" name="Int. J. Syst. Evol. Microbiol.">
        <title>Paenibacillus contaminans sp. nov., isolated from a contaminated laboratory plate.</title>
        <authorList>
            <person name="Chou J.H."/>
            <person name="Lee J.H."/>
            <person name="Lin M.C."/>
            <person name="Chang P.S."/>
            <person name="Arun A.B."/>
            <person name="Young C.C."/>
            <person name="Chen W.M."/>
        </authorList>
    </citation>
    <scope>NUCLEOTIDE SEQUENCE [LARGE SCALE GENOMIC DNA]</scope>
    <source>
        <strain evidence="8 9">CKOBP-6</strain>
    </source>
</reference>
<accession>A0A329MRE0</accession>
<dbReference type="Proteomes" id="UP000250369">
    <property type="component" value="Unassembled WGS sequence"/>
</dbReference>
<dbReference type="EMBL" id="QMFB01000003">
    <property type="protein sequence ID" value="RAV22122.1"/>
    <property type="molecule type" value="Genomic_DNA"/>
</dbReference>
<feature type="region of interest" description="Disordered" evidence="5">
    <location>
        <begin position="444"/>
        <end position="471"/>
    </location>
</feature>
<name>A0A329MRE0_9BACL</name>
<feature type="transmembrane region" description="Helical" evidence="6">
    <location>
        <begin position="365"/>
        <end position="389"/>
    </location>
</feature>
<dbReference type="PANTHER" id="PTHR37422">
    <property type="entry name" value="TEICHURONIC ACID BIOSYNTHESIS PROTEIN TUAE"/>
    <property type="match status" value="1"/>
</dbReference>
<feature type="transmembrane region" description="Helical" evidence="6">
    <location>
        <begin position="396"/>
        <end position="414"/>
    </location>
</feature>
<feature type="transmembrane region" description="Helical" evidence="6">
    <location>
        <begin position="162"/>
        <end position="182"/>
    </location>
</feature>
<comment type="subcellular location">
    <subcellularLocation>
        <location evidence="1">Membrane</location>
        <topology evidence="1">Multi-pass membrane protein</topology>
    </subcellularLocation>
</comment>
<sequence>MNGMVWRYIMLADRRTVQFIIGMAAIVSLVSAGTYYNQLIPLVGGMAILVIGAVSIRFPIAMLVLYAAMLPFDDINIPGIGSLTRGAGIVFTACYLLTRLKKIKLQIIPLPVWLFFGWALCSVIWALDQHTASSTVKMYIQQFLMIVLIANAIHEQPKALPWMMLFYTCSAVITSGLAVEKFLTNSSAASIRVQAFENQDEAHFAGVLLPALLFCVYQFMQTRARSYKILFFLMMMIVSLAVLASGTRSAWLGIALSLLFVIIPKLDRKKMMALLAISLLLGMIAINIPSLSAFITSRSSDAVSSGGSGRTSIWQVGLTIFQQQPVFGVGIGNFPKSFTKEMIDRTMLVSPDITYQGEGRVAHNIYLSSVVEYGVIGLMFFLLILFQLLRRGSHPYWNMIQSIGISYITMGFFLDLGNRKYFWFILAVAIGLQSLSKRTKDSKELEKSEQTHTLADSSLPFRNKPVGRRFS</sequence>
<feature type="transmembrane region" description="Helical" evidence="6">
    <location>
        <begin position="75"/>
        <end position="98"/>
    </location>
</feature>
<keyword evidence="9" id="KW-1185">Reference proteome</keyword>
<feature type="transmembrane region" description="Helical" evidence="6">
    <location>
        <begin position="16"/>
        <end position="36"/>
    </location>
</feature>
<evidence type="ECO:0000259" key="7">
    <source>
        <dbReference type="Pfam" id="PF04932"/>
    </source>
</evidence>
<evidence type="ECO:0000256" key="5">
    <source>
        <dbReference type="SAM" id="MobiDB-lite"/>
    </source>
</evidence>